<keyword evidence="2" id="KW-1185">Reference proteome</keyword>
<gene>
    <name evidence="1" type="ORF">DZ860_07205</name>
</gene>
<evidence type="ECO:0000313" key="2">
    <source>
        <dbReference type="Proteomes" id="UP000273252"/>
    </source>
</evidence>
<accession>A0A3A6R7C0</accession>
<dbReference type="Proteomes" id="UP000273252">
    <property type="component" value="Unassembled WGS sequence"/>
</dbReference>
<protein>
    <submittedName>
        <fullName evidence="1">Uncharacterized protein</fullName>
    </submittedName>
</protein>
<organism evidence="1 2">
    <name type="scientific">Vibrio sinensis</name>
    <dbReference type="NCBI Taxonomy" id="2302434"/>
    <lineage>
        <taxon>Bacteria</taxon>
        <taxon>Pseudomonadati</taxon>
        <taxon>Pseudomonadota</taxon>
        <taxon>Gammaproteobacteria</taxon>
        <taxon>Vibrionales</taxon>
        <taxon>Vibrionaceae</taxon>
        <taxon>Vibrio</taxon>
    </lineage>
</organism>
<evidence type="ECO:0000313" key="1">
    <source>
        <dbReference type="EMBL" id="RJX72932.1"/>
    </source>
</evidence>
<dbReference type="AlphaFoldDB" id="A0A3A6R7C0"/>
<proteinExistence type="predicted"/>
<name>A0A3A6R7C0_9VIBR</name>
<sequence length="67" mass="8104">MLKLRAHKGKIQDEFLAFRRRERLKATGPHHRSQSAFLMTLWQDKELLARIHQMQENHLICKRDILI</sequence>
<reference evidence="1 2" key="1">
    <citation type="submission" date="2018-08" db="EMBL/GenBank/DDBJ databases">
        <title>Vibrio isolated from the Eastern China Marginal Seas.</title>
        <authorList>
            <person name="Li Y."/>
        </authorList>
    </citation>
    <scope>NUCLEOTIDE SEQUENCE [LARGE SCALE GENOMIC DNA]</scope>
    <source>
        <strain evidence="1 2">BEI233</strain>
    </source>
</reference>
<dbReference type="EMBL" id="QVMU01000004">
    <property type="protein sequence ID" value="RJX72932.1"/>
    <property type="molecule type" value="Genomic_DNA"/>
</dbReference>
<comment type="caution">
    <text evidence="1">The sequence shown here is derived from an EMBL/GenBank/DDBJ whole genome shotgun (WGS) entry which is preliminary data.</text>
</comment>